<dbReference type="SMART" id="SM00487">
    <property type="entry name" value="DEXDc"/>
    <property type="match status" value="1"/>
</dbReference>
<keyword evidence="2" id="KW-0347">Helicase</keyword>
<keyword evidence="1" id="KW-0378">Hydrolase</keyword>
<evidence type="ECO:0000256" key="2">
    <source>
        <dbReference type="ARBA" id="ARBA00022806"/>
    </source>
</evidence>
<dbReference type="Proteomes" id="UP000243063">
    <property type="component" value="Chromosome I"/>
</dbReference>
<reference evidence="6" key="1">
    <citation type="submission" date="2016-10" db="EMBL/GenBank/DDBJ databases">
        <authorList>
            <person name="Varghese N."/>
            <person name="Submissions S."/>
        </authorList>
    </citation>
    <scope>NUCLEOTIDE SEQUENCE [LARGE SCALE GENOMIC DNA]</scope>
    <source>
        <strain evidence="6">CCTCC 2012022</strain>
    </source>
</reference>
<dbReference type="STRING" id="1245526.SAMN05216580_2858"/>
<dbReference type="EMBL" id="LT629780">
    <property type="protein sequence ID" value="SDU41283.1"/>
    <property type="molecule type" value="Genomic_DNA"/>
</dbReference>
<dbReference type="PANTHER" id="PTHR45766">
    <property type="entry name" value="DNA ANNEALING HELICASE AND ENDONUCLEASE ZRANB3 FAMILY MEMBER"/>
    <property type="match status" value="1"/>
</dbReference>
<dbReference type="InterPro" id="IPR001650">
    <property type="entry name" value="Helicase_C-like"/>
</dbReference>
<keyword evidence="2" id="KW-0547">Nucleotide-binding</keyword>
<evidence type="ECO:0000256" key="1">
    <source>
        <dbReference type="ARBA" id="ARBA00022801"/>
    </source>
</evidence>
<gene>
    <name evidence="5" type="ORF">SAMN05216580_2858</name>
</gene>
<dbReference type="SMART" id="SM00490">
    <property type="entry name" value="HELICc"/>
    <property type="match status" value="1"/>
</dbReference>
<organism evidence="5 6">
    <name type="scientific">Geopseudomonas guangdongensis</name>
    <dbReference type="NCBI Taxonomy" id="1245526"/>
    <lineage>
        <taxon>Bacteria</taxon>
        <taxon>Pseudomonadati</taxon>
        <taxon>Pseudomonadota</taxon>
        <taxon>Gammaproteobacteria</taxon>
        <taxon>Pseudomonadales</taxon>
        <taxon>Pseudomonadaceae</taxon>
        <taxon>Geopseudomonas</taxon>
    </lineage>
</organism>
<dbReference type="GO" id="GO:0004386">
    <property type="term" value="F:helicase activity"/>
    <property type="evidence" value="ECO:0007669"/>
    <property type="project" value="UniProtKB-KW"/>
</dbReference>
<protein>
    <submittedName>
        <fullName evidence="5">SNF2 family N-terminal domain-containing protein</fullName>
    </submittedName>
</protein>
<dbReference type="InterPro" id="IPR000330">
    <property type="entry name" value="SNF2_N"/>
</dbReference>
<dbReference type="PANTHER" id="PTHR45766:SF6">
    <property type="entry name" value="SWI_SNF-RELATED MATRIX-ASSOCIATED ACTIN-DEPENDENT REGULATOR OF CHROMATIN SUBFAMILY A-LIKE PROTEIN 1"/>
    <property type="match status" value="1"/>
</dbReference>
<dbReference type="CDD" id="cd09179">
    <property type="entry name" value="PLDc_N_DEXD_a"/>
    <property type="match status" value="1"/>
</dbReference>
<feature type="domain" description="Helicase C-terminal" evidence="4">
    <location>
        <begin position="775"/>
        <end position="953"/>
    </location>
</feature>
<keyword evidence="2" id="KW-0067">ATP-binding</keyword>
<dbReference type="CDD" id="cd18793">
    <property type="entry name" value="SF2_C_SNF"/>
    <property type="match status" value="1"/>
</dbReference>
<dbReference type="GO" id="GO:0016787">
    <property type="term" value="F:hydrolase activity"/>
    <property type="evidence" value="ECO:0007669"/>
    <property type="project" value="UniProtKB-KW"/>
</dbReference>
<feature type="domain" description="Helicase ATP-binding" evidence="3">
    <location>
        <begin position="324"/>
        <end position="510"/>
    </location>
</feature>
<proteinExistence type="predicted"/>
<accession>A0A1H2IB09</accession>
<name>A0A1H2IB09_9GAMM</name>
<evidence type="ECO:0000313" key="6">
    <source>
        <dbReference type="Proteomes" id="UP000243063"/>
    </source>
</evidence>
<keyword evidence="6" id="KW-1185">Reference proteome</keyword>
<dbReference type="PROSITE" id="PS51192">
    <property type="entry name" value="HELICASE_ATP_BIND_1"/>
    <property type="match status" value="1"/>
</dbReference>
<dbReference type="Pfam" id="PF00271">
    <property type="entry name" value="Helicase_C"/>
    <property type="match status" value="1"/>
</dbReference>
<dbReference type="SUPFAM" id="SSF52540">
    <property type="entry name" value="P-loop containing nucleoside triphosphate hydrolases"/>
    <property type="match status" value="2"/>
</dbReference>
<dbReference type="Gene3D" id="3.40.50.10810">
    <property type="entry name" value="Tandem AAA-ATPase domain"/>
    <property type="match status" value="1"/>
</dbReference>
<dbReference type="PROSITE" id="PS51194">
    <property type="entry name" value="HELICASE_CTER"/>
    <property type="match status" value="1"/>
</dbReference>
<dbReference type="GO" id="GO:0005524">
    <property type="term" value="F:ATP binding"/>
    <property type="evidence" value="ECO:0007669"/>
    <property type="project" value="InterPro"/>
</dbReference>
<dbReference type="RefSeq" id="WP_090215779.1">
    <property type="nucleotide sequence ID" value="NZ_LT629780.1"/>
</dbReference>
<sequence length="1298" mass="146083">MVGRLVDALRINSKEEIGKLIMSTSLADYPWRYSYKTSSLTKDGHTVDILREFYIPLLQRAVRYDRVAGYFRSSSLALASRGFSTFVSRDGKVRLIAGADLHPQDVQAIINGQGKLDDALQEALDNPAQWREAELRGVELLSWMVRQGYLEIRVALRVHSQTGQAISLDSGVDGYVHEKWALAYDAEGNCLYASGSWNESQTALAHNAENVDVDCSWQGSKEQAKIADAQRDFEALWNDQHPAFKVVDLPTAVKERLISFSEQIQFPVEMDGKPALLERPTLSPLEQARFQLIKYAPLMPNGQYVGLYTAPVQPWPHQIVVAHRLIDNYPASGLMCDEVGLGKTIEAGLVFRALYLSERAKRILIAAPASLTQQWQREMASKFLLPFRRVRSGPSLQLDYLLPQEGSAPASGLYDADLSIISTGLMTRQERRQALKSAQQFDLVLLDESHYARRSNSQRGVRGYPQYNNLYKTLQDLIRPATKSLLLATATPMQLDPVEVSDLIALTNRVGAFKYDPSLTLRYYQLTAALSQGQALEREEWALLRAAVTSIEHLDPVLWRYLLEVVIDPFSKIDLEQWLKSGVVPQSINHPALARLLFAAAPLSRVMQRHTRDLLKIYRNKGKLKAGLAKRQVITPPRIVFTPQEARVESFLHEYCEGLREAMLNNGECKPNQTALGFYLSFLRLRFASSLRALKLTVQRRLDRVQATLIQQLSESTSAEDRAELEDLLLEGGEDDLEAVDSLLRNRTPEDLRWERDCLQALRQEVEDLSQVSSKMQVLLMVLGRRKQPSGRIQQTVIFTRFFDTLEDIVERIQAVHPHARIGTYSGQGGSYFDVDLLSMVGCEREKIKHRFVQGEIDILVCTDAAAEGLNLQTADMLINFDLPWNPMKVEQRIGRIDRIGQRHSEISVLNLCYADSAEQFVYERLMQRLEKAGLVVGTQQFSLLPVTVDEFEQLAAKTLDEQQLEKIALERARQQREHNKLLEIPAQELFDIYTRLEMQYRSLPLPVTLAQIWRSLIESEYLKSCGCQFSPCARYITLNGVDPLIDGSNLTVDRELMDVGLPGEEPLHFASYGDPVFDHLLTHLTALAEAGGAVQVILAESDGIRQAAIAFCDTESGASRLAQKFDELESHGVSGDVVPDATLNGYAEKVAEDAQLIARTLLRVGAVERLNQQQAAAQVLTNNLTLQRLMDASLRRGHTKDLATELLRDVEGHVVRRERGLRISEISDSYKSCLGHGLIQPVWMQSGGIGHLDVPKVMMESALDVGYRLIEKTKKKKSELTASELIQRLERNPLEVV</sequence>
<dbReference type="InterPro" id="IPR038718">
    <property type="entry name" value="SNF2-like_sf"/>
</dbReference>
<dbReference type="InterPro" id="IPR027417">
    <property type="entry name" value="P-loop_NTPase"/>
</dbReference>
<dbReference type="Pfam" id="PF00176">
    <property type="entry name" value="SNF2-rel_dom"/>
    <property type="match status" value="1"/>
</dbReference>
<evidence type="ECO:0000259" key="4">
    <source>
        <dbReference type="PROSITE" id="PS51194"/>
    </source>
</evidence>
<evidence type="ECO:0000259" key="3">
    <source>
        <dbReference type="PROSITE" id="PS51192"/>
    </source>
</evidence>
<dbReference type="InterPro" id="IPR014001">
    <property type="entry name" value="Helicase_ATP-bd"/>
</dbReference>
<dbReference type="OrthoDB" id="9814088at2"/>
<evidence type="ECO:0000313" key="5">
    <source>
        <dbReference type="EMBL" id="SDU41283.1"/>
    </source>
</evidence>
<dbReference type="InterPro" id="IPR049730">
    <property type="entry name" value="SNF2/RAD54-like_C"/>
</dbReference>
<dbReference type="Gene3D" id="3.40.50.300">
    <property type="entry name" value="P-loop containing nucleotide triphosphate hydrolases"/>
    <property type="match status" value="1"/>
</dbReference>